<feature type="transmembrane region" description="Helical" evidence="5">
    <location>
        <begin position="157"/>
        <end position="177"/>
    </location>
</feature>
<feature type="domain" description="ABC transmembrane type-1" evidence="7">
    <location>
        <begin position="84"/>
        <end position="297"/>
    </location>
</feature>
<dbReference type="SUPFAM" id="SSF161098">
    <property type="entry name" value="MetI-like"/>
    <property type="match status" value="1"/>
</dbReference>
<dbReference type="PANTHER" id="PTHR42727:SF1">
    <property type="entry name" value="PHOSPHATE TRANSPORT SYSTEM PERMEASE"/>
    <property type="match status" value="1"/>
</dbReference>
<dbReference type="InterPro" id="IPR000515">
    <property type="entry name" value="MetI-like"/>
</dbReference>
<evidence type="ECO:0000313" key="9">
    <source>
        <dbReference type="EMBL" id="HGN90060.1"/>
    </source>
</evidence>
<comment type="subcellular location">
    <subcellularLocation>
        <location evidence="5">Cell membrane</location>
        <topology evidence="5">Multi-pass membrane protein</topology>
    </subcellularLocation>
    <subcellularLocation>
        <location evidence="1">Membrane</location>
        <topology evidence="1">Multi-pass membrane protein</topology>
    </subcellularLocation>
</comment>
<feature type="transmembrane region" description="Helical" evidence="5">
    <location>
        <begin position="279"/>
        <end position="301"/>
    </location>
</feature>
<gene>
    <name evidence="9" type="primary">pstC</name>
    <name evidence="9" type="ORF">ENT82_02895</name>
    <name evidence="8" type="ORF">ENU43_05360</name>
</gene>
<comment type="function">
    <text evidence="6">Part of the binding-protein-dependent transport system for phosphate; probably responsible for the translocation of the substrate across the membrane.</text>
</comment>
<evidence type="ECO:0000256" key="5">
    <source>
        <dbReference type="RuleBase" id="RU363032"/>
    </source>
</evidence>
<comment type="caution">
    <text evidence="9">The sequence shown here is derived from an EMBL/GenBank/DDBJ whole genome shotgun (WGS) entry which is preliminary data.</text>
</comment>
<keyword evidence="6" id="KW-1003">Cell membrane</keyword>
<feature type="transmembrane region" description="Helical" evidence="5">
    <location>
        <begin position="124"/>
        <end position="145"/>
    </location>
</feature>
<dbReference type="EMBL" id="DTAD01000029">
    <property type="protein sequence ID" value="HGN90060.1"/>
    <property type="molecule type" value="Genomic_DNA"/>
</dbReference>
<dbReference type="GO" id="GO:0006817">
    <property type="term" value="P:phosphate ion transport"/>
    <property type="evidence" value="ECO:0007669"/>
    <property type="project" value="UniProtKB-KW"/>
</dbReference>
<dbReference type="AlphaFoldDB" id="A0A7C4E0U4"/>
<dbReference type="Gene3D" id="1.10.3720.10">
    <property type="entry name" value="MetI-like"/>
    <property type="match status" value="1"/>
</dbReference>
<evidence type="ECO:0000256" key="6">
    <source>
        <dbReference type="RuleBase" id="RU363054"/>
    </source>
</evidence>
<keyword evidence="5" id="KW-0813">Transport</keyword>
<evidence type="ECO:0000256" key="2">
    <source>
        <dbReference type="ARBA" id="ARBA00022692"/>
    </source>
</evidence>
<dbReference type="PROSITE" id="PS50928">
    <property type="entry name" value="ABC_TM1"/>
    <property type="match status" value="1"/>
</dbReference>
<dbReference type="NCBIfam" id="TIGR02138">
    <property type="entry name" value="phosphate_pstC"/>
    <property type="match status" value="1"/>
</dbReference>
<organism evidence="9">
    <name type="scientific">Caldiarchaeum subterraneum</name>
    <dbReference type="NCBI Taxonomy" id="311458"/>
    <lineage>
        <taxon>Archaea</taxon>
        <taxon>Nitrososphaerota</taxon>
        <taxon>Candidatus Caldarchaeales</taxon>
        <taxon>Candidatus Caldarchaeaceae</taxon>
        <taxon>Candidatus Caldarchaeum</taxon>
    </lineage>
</organism>
<comment type="similarity">
    <text evidence="6">Belongs to the binding-protein-dependent transport system permease family. CysTW subfamily.</text>
</comment>
<feature type="transmembrane region" description="Helical" evidence="5">
    <location>
        <begin position="205"/>
        <end position="226"/>
    </location>
</feature>
<proteinExistence type="inferred from homology"/>
<dbReference type="EMBL" id="DTCM01000068">
    <property type="protein sequence ID" value="HGL41072.1"/>
    <property type="molecule type" value="Genomic_DNA"/>
</dbReference>
<keyword evidence="4 5" id="KW-0472">Membrane</keyword>
<evidence type="ECO:0000256" key="1">
    <source>
        <dbReference type="ARBA" id="ARBA00004141"/>
    </source>
</evidence>
<keyword evidence="3 5" id="KW-1133">Transmembrane helix</keyword>
<evidence type="ECO:0000259" key="7">
    <source>
        <dbReference type="PROSITE" id="PS50928"/>
    </source>
</evidence>
<dbReference type="GO" id="GO:0005886">
    <property type="term" value="C:plasma membrane"/>
    <property type="evidence" value="ECO:0007669"/>
    <property type="project" value="UniProtKB-SubCell"/>
</dbReference>
<dbReference type="InterPro" id="IPR035906">
    <property type="entry name" value="MetI-like_sf"/>
</dbReference>
<accession>A0A7C4E0U4</accession>
<protein>
    <recommendedName>
        <fullName evidence="6">Phosphate transport system permease protein</fullName>
    </recommendedName>
</protein>
<feature type="transmembrane region" description="Helical" evidence="5">
    <location>
        <begin position="24"/>
        <end position="49"/>
    </location>
</feature>
<feature type="transmembrane region" description="Helical" evidence="5">
    <location>
        <begin position="80"/>
        <end position="103"/>
    </location>
</feature>
<sequence>MSQNIFFNKNFLTNLRRRQRATKFVNLLLLAAASVSFIAIMVILGSLILESSIFFGQVSAVEFLTGTEWTVLFADKKFGVLPLLTATALTSAIALVVAIPAGLATAIYLSEYARPGVRGVIKNIIELLAGIPTVVYGYFALYFISPNLLMRFVPGTGVFSALAVGLMIGVLIIPIVASLSEDALYSVPEDFRLAAYSLGARKIDVVFRVIVPAALSGILAAIILAFTRAMGETMIAAIAGGFRPFYSFDPREAMQTMTSFIAQVATGDAPHGTIEYQSIFAVGILLFIITMVFNLVALAIVRRWQIRY</sequence>
<evidence type="ECO:0000313" key="8">
    <source>
        <dbReference type="EMBL" id="HGL41072.1"/>
    </source>
</evidence>
<dbReference type="GO" id="GO:0005315">
    <property type="term" value="F:phosphate transmembrane transporter activity"/>
    <property type="evidence" value="ECO:0007669"/>
    <property type="project" value="InterPro"/>
</dbReference>
<name>A0A7C4E0U4_CALS0</name>
<evidence type="ECO:0000256" key="3">
    <source>
        <dbReference type="ARBA" id="ARBA00022989"/>
    </source>
</evidence>
<dbReference type="Pfam" id="PF00528">
    <property type="entry name" value="BPD_transp_1"/>
    <property type="match status" value="1"/>
</dbReference>
<dbReference type="PANTHER" id="PTHR42727">
    <property type="entry name" value="PHOSPHATE TRANSPORT SYSTEM PERMEASE PROTEIN"/>
    <property type="match status" value="1"/>
</dbReference>
<evidence type="ECO:0000256" key="4">
    <source>
        <dbReference type="ARBA" id="ARBA00023136"/>
    </source>
</evidence>
<keyword evidence="6" id="KW-0592">Phosphate transport</keyword>
<dbReference type="CDD" id="cd06261">
    <property type="entry name" value="TM_PBP2"/>
    <property type="match status" value="1"/>
</dbReference>
<dbReference type="InterPro" id="IPR011864">
    <property type="entry name" value="Phosphate_PstC"/>
</dbReference>
<reference evidence="9" key="1">
    <citation type="journal article" date="2020" name="mSystems">
        <title>Genome- and Community-Level Interaction Insights into Carbon Utilization and Element Cycling Functions of Hydrothermarchaeota in Hydrothermal Sediment.</title>
        <authorList>
            <person name="Zhou Z."/>
            <person name="Liu Y."/>
            <person name="Xu W."/>
            <person name="Pan J."/>
            <person name="Luo Z.H."/>
            <person name="Li M."/>
        </authorList>
    </citation>
    <scope>NUCLEOTIDE SEQUENCE [LARGE SCALE GENOMIC DNA]</scope>
    <source>
        <strain evidence="9">SpSt-613</strain>
        <strain evidence="8">SpSt-669</strain>
    </source>
</reference>
<keyword evidence="2 5" id="KW-0812">Transmembrane</keyword>